<protein>
    <submittedName>
        <fullName evidence="2">Aryl-alcohol dehydrogenase-like predicted oxidoreductase</fullName>
    </submittedName>
</protein>
<comment type="caution">
    <text evidence="2">The sequence shown here is derived from an EMBL/GenBank/DDBJ whole genome shotgun (WGS) entry which is preliminary data.</text>
</comment>
<keyword evidence="3" id="KW-1185">Reference proteome</keyword>
<proteinExistence type="predicted"/>
<evidence type="ECO:0000313" key="2">
    <source>
        <dbReference type="EMBL" id="MCP2349137.1"/>
    </source>
</evidence>
<dbReference type="InterPro" id="IPR036812">
    <property type="entry name" value="NAD(P)_OxRdtase_dom_sf"/>
</dbReference>
<dbReference type="CDD" id="cd19095">
    <property type="entry name" value="AKR_PA4992-like"/>
    <property type="match status" value="1"/>
</dbReference>
<dbReference type="Proteomes" id="UP001320766">
    <property type="component" value="Unassembled WGS sequence"/>
</dbReference>
<dbReference type="Pfam" id="PF00248">
    <property type="entry name" value="Aldo_ket_red"/>
    <property type="match status" value="1"/>
</dbReference>
<dbReference type="Gene3D" id="3.20.20.100">
    <property type="entry name" value="NADP-dependent oxidoreductase domain"/>
    <property type="match status" value="1"/>
</dbReference>
<sequence>MTLPTATLGRTGLRVSRLGYGAMELRGPRAWGPPVSDDAARAVLNEALDAGVNLIDTAPDYGDAEEHIGRWIAHRRDEFVLAGKCGCPLDDGDPAHVYTRANVRAGVERSLRRMRTGHLDVLMVHLSPSVPVMAAEDTIAGMRALQDEGLIRFTGMSGELPHLPDHIATGAFDVFLLPYSALDRSHERLAGAAGASGAGTIARGAVARSLAPPPEAVPEPVRRPLAERHARLAAARLEELADGAPVAELLLRFILGHPELHAVIVGSARPEHLRANVAAARKGPLPPDVDAAVRARLGPA</sequence>
<evidence type="ECO:0000313" key="3">
    <source>
        <dbReference type="Proteomes" id="UP001320766"/>
    </source>
</evidence>
<name>A0ABT1K639_9ACTN</name>
<feature type="domain" description="NADP-dependent oxidoreductase" evidence="1">
    <location>
        <begin position="17"/>
        <end position="291"/>
    </location>
</feature>
<dbReference type="EMBL" id="JAMZEC010000001">
    <property type="protein sequence ID" value="MCP2349137.1"/>
    <property type="molecule type" value="Genomic_DNA"/>
</dbReference>
<evidence type="ECO:0000259" key="1">
    <source>
        <dbReference type="Pfam" id="PF00248"/>
    </source>
</evidence>
<dbReference type="RefSeq" id="WP_253773444.1">
    <property type="nucleotide sequence ID" value="NZ_BAAAVE010000007.1"/>
</dbReference>
<accession>A0ABT1K639</accession>
<gene>
    <name evidence="2" type="ORF">HD595_005259</name>
</gene>
<reference evidence="2 3" key="1">
    <citation type="submission" date="2022-06" db="EMBL/GenBank/DDBJ databases">
        <title>Sequencing the genomes of 1000 actinobacteria strains.</title>
        <authorList>
            <person name="Klenk H.-P."/>
        </authorList>
    </citation>
    <scope>NUCLEOTIDE SEQUENCE [LARGE SCALE GENOMIC DNA]</scope>
    <source>
        <strain evidence="2 3">DSM 44170</strain>
    </source>
</reference>
<dbReference type="InterPro" id="IPR053135">
    <property type="entry name" value="AKR2_Oxidoreductase"/>
</dbReference>
<dbReference type="SUPFAM" id="SSF51430">
    <property type="entry name" value="NAD(P)-linked oxidoreductase"/>
    <property type="match status" value="1"/>
</dbReference>
<organism evidence="2 3">
    <name type="scientific">Nonomuraea roseoviolacea subsp. carminata</name>
    <dbReference type="NCBI Taxonomy" id="160689"/>
    <lineage>
        <taxon>Bacteria</taxon>
        <taxon>Bacillati</taxon>
        <taxon>Actinomycetota</taxon>
        <taxon>Actinomycetes</taxon>
        <taxon>Streptosporangiales</taxon>
        <taxon>Streptosporangiaceae</taxon>
        <taxon>Nonomuraea</taxon>
    </lineage>
</organism>
<dbReference type="PANTHER" id="PTHR43312:SF1">
    <property type="entry name" value="NADP-DEPENDENT OXIDOREDUCTASE DOMAIN-CONTAINING PROTEIN"/>
    <property type="match status" value="1"/>
</dbReference>
<dbReference type="InterPro" id="IPR023210">
    <property type="entry name" value="NADP_OxRdtase_dom"/>
</dbReference>
<dbReference type="PANTHER" id="PTHR43312">
    <property type="entry name" value="D-THREO-ALDOSE 1-DEHYDROGENASE"/>
    <property type="match status" value="1"/>
</dbReference>